<dbReference type="InterPro" id="IPR036663">
    <property type="entry name" value="Fumarylacetoacetase_C_sf"/>
</dbReference>
<evidence type="ECO:0000256" key="1">
    <source>
        <dbReference type="ARBA" id="ARBA00010211"/>
    </source>
</evidence>
<dbReference type="AlphaFoldDB" id="A0A9W5YYI2"/>
<dbReference type="GO" id="GO:0046872">
    <property type="term" value="F:metal ion binding"/>
    <property type="evidence" value="ECO:0007669"/>
    <property type="project" value="UniProtKB-KW"/>
</dbReference>
<feature type="domain" description="Fumarylacetoacetase-like C-terminal" evidence="3">
    <location>
        <begin position="75"/>
        <end position="309"/>
    </location>
</feature>
<comment type="similarity">
    <text evidence="1">Belongs to the FAH family.</text>
</comment>
<keyword evidence="2" id="KW-0479">Metal-binding</keyword>
<protein>
    <recommendedName>
        <fullName evidence="3">Fumarylacetoacetase-like C-terminal domain-containing protein</fullName>
    </recommendedName>
</protein>
<evidence type="ECO:0000313" key="4">
    <source>
        <dbReference type="EMBL" id="GKZ25875.1"/>
    </source>
</evidence>
<organism evidence="4 5">
    <name type="scientific">Aspergillus brasiliensis</name>
    <dbReference type="NCBI Taxonomy" id="319629"/>
    <lineage>
        <taxon>Eukaryota</taxon>
        <taxon>Fungi</taxon>
        <taxon>Dikarya</taxon>
        <taxon>Ascomycota</taxon>
        <taxon>Pezizomycotina</taxon>
        <taxon>Eurotiomycetes</taxon>
        <taxon>Eurotiomycetidae</taxon>
        <taxon>Eurotiales</taxon>
        <taxon>Aspergillaceae</taxon>
        <taxon>Aspergillus</taxon>
        <taxon>Aspergillus subgen. Circumdati</taxon>
    </lineage>
</organism>
<reference evidence="4" key="1">
    <citation type="submission" date="2022-07" db="EMBL/GenBank/DDBJ databases">
        <title>Taxonomy of Aspergillus series Nigri: significant species reduction supported by multi-species coalescent approaches.</title>
        <authorList>
            <person name="Bian C."/>
            <person name="Kusuya Y."/>
            <person name="Sklenar F."/>
            <person name="D'hooge E."/>
            <person name="Yaguchi T."/>
            <person name="Takahashi H."/>
            <person name="Hubka V."/>
        </authorList>
    </citation>
    <scope>NUCLEOTIDE SEQUENCE</scope>
    <source>
        <strain evidence="4">CBS 733.88</strain>
    </source>
</reference>
<dbReference type="SUPFAM" id="SSF56529">
    <property type="entry name" value="FAH"/>
    <property type="match status" value="1"/>
</dbReference>
<dbReference type="InterPro" id="IPR011234">
    <property type="entry name" value="Fumarylacetoacetase-like_C"/>
</dbReference>
<dbReference type="PANTHER" id="PTHR11820:SF86">
    <property type="entry name" value="FUMARYLACETOACETATE HYDROLASE FAMILY PROTEIN (AFU_ORTHOLOGUE AFUA_7G07000)"/>
    <property type="match status" value="1"/>
</dbReference>
<sequence>MCNFHALVKFTAKEDGVEYFTAVTAAEPNACPVPPRTGSLVDAYHTLEQFQSGSNPKQVTVDNLLAPLAQTNLPIYCVGLNFRSHAKEAKLTLTNYPTLWNKPARALANPDEDIPVNEFCATSLLDYEGELVFVTSKEAKNVTRAEAASYILGYTIGNDLSCRMFQLAKYSGGQYFFAKGFDKFAPLGPVLISQKQYEATTRGRRLTTRVNGEVVQDVELAKDMIFSPEQILSHMSQGESANGLEHLTTLSRVVTERRSPPGTTIPAGTAVMMGTPAGVGAFRSPKRFLRDGDKVEVEVSAIGVLSNVVRFEK</sequence>
<evidence type="ECO:0000259" key="3">
    <source>
        <dbReference type="Pfam" id="PF01557"/>
    </source>
</evidence>
<comment type="caution">
    <text evidence="4">The sequence shown here is derived from an EMBL/GenBank/DDBJ whole genome shotgun (WGS) entry which is preliminary data.</text>
</comment>
<dbReference type="EMBL" id="BROQ01000125">
    <property type="protein sequence ID" value="GKZ25875.1"/>
    <property type="molecule type" value="Genomic_DNA"/>
</dbReference>
<dbReference type="Proteomes" id="UP001143548">
    <property type="component" value="Unassembled WGS sequence"/>
</dbReference>
<dbReference type="GO" id="GO:0018773">
    <property type="term" value="F:acetylpyruvate hydrolase activity"/>
    <property type="evidence" value="ECO:0007669"/>
    <property type="project" value="TreeGrafter"/>
</dbReference>
<gene>
    <name evidence="4" type="ORF">AbraCBS73388_001686</name>
</gene>
<evidence type="ECO:0000256" key="2">
    <source>
        <dbReference type="ARBA" id="ARBA00022723"/>
    </source>
</evidence>
<evidence type="ECO:0000313" key="5">
    <source>
        <dbReference type="Proteomes" id="UP001143548"/>
    </source>
</evidence>
<proteinExistence type="inferred from homology"/>
<dbReference type="Pfam" id="PF01557">
    <property type="entry name" value="FAA_hydrolase"/>
    <property type="match status" value="1"/>
</dbReference>
<dbReference type="PANTHER" id="PTHR11820">
    <property type="entry name" value="ACYLPYRUVASE"/>
    <property type="match status" value="1"/>
</dbReference>
<accession>A0A9W5YYI2</accession>
<name>A0A9W5YYI2_9EURO</name>
<dbReference type="Gene3D" id="3.90.850.10">
    <property type="entry name" value="Fumarylacetoacetase-like, C-terminal domain"/>
    <property type="match status" value="1"/>
</dbReference>